<dbReference type="InterPro" id="IPR037120">
    <property type="entry name" value="Haem_peroxidase_sf_animal"/>
</dbReference>
<reference evidence="5" key="1">
    <citation type="journal article" date="2019" name="Int. J. Syst. Evol. Microbiol.">
        <title>The Global Catalogue of Microorganisms (GCM) 10K type strain sequencing project: providing services to taxonomists for standard genome sequencing and annotation.</title>
        <authorList>
            <consortium name="The Broad Institute Genomics Platform"/>
            <consortium name="The Broad Institute Genome Sequencing Center for Infectious Disease"/>
            <person name="Wu L."/>
            <person name="Ma J."/>
        </authorList>
    </citation>
    <scope>NUCLEOTIDE SEQUENCE [LARGE SCALE GENOMIC DNA]</scope>
    <source>
        <strain evidence="5">KACC 11588</strain>
    </source>
</reference>
<dbReference type="PANTHER" id="PTHR11475:SF4">
    <property type="entry name" value="CHORION PEROXIDASE"/>
    <property type="match status" value="1"/>
</dbReference>
<dbReference type="RefSeq" id="WP_209842979.1">
    <property type="nucleotide sequence ID" value="NZ_JAGGJP010000021.1"/>
</dbReference>
<organism evidence="4 5">
    <name type="scientific">Rubellimicrobium aerolatum</name>
    <dbReference type="NCBI Taxonomy" id="490979"/>
    <lineage>
        <taxon>Bacteria</taxon>
        <taxon>Pseudomonadati</taxon>
        <taxon>Pseudomonadota</taxon>
        <taxon>Alphaproteobacteria</taxon>
        <taxon>Rhodobacterales</taxon>
        <taxon>Roseobacteraceae</taxon>
        <taxon>Rubellimicrobium</taxon>
    </lineage>
</organism>
<comment type="caution">
    <text evidence="4">The sequence shown here is derived from an EMBL/GenBank/DDBJ whole genome shotgun (WGS) entry which is preliminary data.</text>
</comment>
<dbReference type="CDD" id="cd09821">
    <property type="entry name" value="An_peroxidase_bacterial_2"/>
    <property type="match status" value="1"/>
</dbReference>
<dbReference type="PROSITE" id="PS50292">
    <property type="entry name" value="PEROXIDASE_3"/>
    <property type="match status" value="1"/>
</dbReference>
<name>A0ABW0SGG1_9RHOB</name>
<dbReference type="SUPFAM" id="SSF48113">
    <property type="entry name" value="Heme-dependent peroxidases"/>
    <property type="match status" value="1"/>
</dbReference>
<dbReference type="PROSITE" id="PS00330">
    <property type="entry name" value="HEMOLYSIN_CALCIUM"/>
    <property type="match status" value="5"/>
</dbReference>
<evidence type="ECO:0000313" key="4">
    <source>
        <dbReference type="EMBL" id="MFC5568068.1"/>
    </source>
</evidence>
<sequence>MATSFNINIHDLEYILRQIRIGESVSRDGLTTTEAIMLEYGVSATDAALLPAGIRTVDGSDNQILPGRERVGAAGELFPRLLDPDYQDPENDEAPFFNVGNTDYEAPGSVVDADPRTISNLIVDQTAANPAAIYAALKVNGVEGVKANEAVAEITDAYQATVGVADPDARAAAQAAFEAVMAKHELELGPEGGIRIENLSPDIGLSPSFNNFMTIFGQFFDHGLDLVAKGSNGTVFVPLAPDDPLIAGADKVFGTADDLNLNLRFMTLTRATPTTVDGQAQHRNGTTSWVDQNQTYTSHASHQAFIREQVRVDHGDGERVYSTGKLLDGTDETGSRDGAIGTWADVKKQALEVLGIRLENSDVLRVPLLATDAYGNLILGPNGYAQMVMAPDATHPTQWLKEGTAAGISTAGSRAAGPAFLEDIAHNAVPGTTFLNDHDGNPATPAIPTVVQADSDDVAGNAIATDARGNKVAYDDELLDKHFITGDGRGNENFGLTAVHAIFHSEHNRTVEANKATILEHGDLAFLNEWLLVDVDAVPTSPADIADLVWDGERMFQAARFSTEMQYQHMVFEEFARRIQPAVDPFVFTNTADIDPSILAEFAHTVYRFGHSMLTDTVDRIDNDLNPINEPGTNEQFSLIGAFLNPQAWNDTADNIDEIQAAIIRGLSMDKGSEIDEFIVPALRSNLLGLPLDLAALNIARGRETGVASLNETRTQLYNDFGIADLKPYEGWSDFAQNLKNPISLINFIAAYGTHPLLLDDASLEEKRAVATALVLGTELVLKRDTDADGVLEDVVVPIDEQDRQDFLNAQGDYVTERGGLDKVDLWIGGLAEKLNEFGGMLGSTFNFIFEYQMEQLQNGDRLYYLSRTQGLNLLNQLEANTFTDIAMRNSDLGDVYAPHMNASLFTTPDMILELDRAIAQADYNGAAAGRDPTWDDPIRQSIDPKVRRIDPGVTDANGHQVGGTLIFRGGEHVVLGGTEGNDTLRGDLGIDALWGDGGNDYLNAGQESDQVFGGDGDDIIEDPFGDNFLRGERGNDVISSARGINLLFGGEGSDAAFLGQDASEVFGDEGNDFILGGSGADLLMGNEGDDWIEGGEGFDTIAGDNSELFFNSTIIGHDVAWGQGNDQDYDLESGDDIALSGIGVQRFEGMWGFDWASAKYDTAGVNFDMRIPIFTSVPAEILRDRFDLIEAFSGWRFADTLRGDDIGSALIEPEVDATPDENALNQAGVDRIDGLGAWLRGTPSTPVTARPVLDVRQTLVDLGVSTNAAEYNSGNILMGGDGNDIFEGRGGFDLIDGDSWLNVRIKIVVGNTTYSAESLNSSRLVAGATAGKVYFLGPDGQPDFTRVAFGGASLQSLLLNRTINPGQMSIVREIRPDTTAGDTDTSIYRGLSSEYNIEGRGLRIDLNGDGDLRDRGEEVIQNAFDVNNDGFIAITDTAGATRGALVDDTDFIRNIEILDFVDEDIDLRGNMGTVLDTELSFEPLAQPGNGLPAIGTALGVLNTDVEGVTISLLTSNTDAFSVGPVGDVANVLSTTRVLTQNTSNVINLLLSAQSGTMIEVVTLRVGSNAADAALDGGETIDILYGLNGNDTLSGFGAADVLYGQGGADTIFGGDGNDYIVGGIGNDLIDGGAGADRMFMTLAEGTDNVNGGLGFDRLVITGTTAANLVTAVLAGSAITSMTGLSAIAGVESLVLDVGDGVDRLTYATLSTSAVVDLETGTATGFASIAGFEQVATGNGADSLRGDANANSLNGGNGNDQLMATVDEAADIMNGGAGVDTASYAAFTRALTIDLAIANTRVTGSAEDAAAFDTLAGIENLIGGTGDDTFFGSTAANSLSGGDGNDTLSGGNGNDILSGDAGSDTLMGGLGSDQLVGGLGDDLFIFSTLAESSTTITDSIVGMEGAGESGGDIIDIGGLSGTVFDFIGTAAFTVGSATQVRYVASGADLLVQIDTDSDIGIEAQIRVLNASTLDRSDFAL</sequence>
<proteinExistence type="predicted"/>
<keyword evidence="5" id="KW-1185">Reference proteome</keyword>
<dbReference type="EMBL" id="JBHSNA010000025">
    <property type="protein sequence ID" value="MFC5568068.1"/>
    <property type="molecule type" value="Genomic_DNA"/>
</dbReference>
<keyword evidence="4" id="KW-0575">Peroxidase</keyword>
<comment type="subcellular location">
    <subcellularLocation>
        <location evidence="1">Secreted</location>
    </subcellularLocation>
</comment>
<dbReference type="InterPro" id="IPR011049">
    <property type="entry name" value="Serralysin-like_metalloprot_C"/>
</dbReference>
<keyword evidence="3" id="KW-0325">Glycoprotein</keyword>
<dbReference type="Pfam" id="PF03098">
    <property type="entry name" value="An_peroxidase"/>
    <property type="match status" value="2"/>
</dbReference>
<dbReference type="Proteomes" id="UP001596056">
    <property type="component" value="Unassembled WGS sequence"/>
</dbReference>
<evidence type="ECO:0000256" key="3">
    <source>
        <dbReference type="ARBA" id="ARBA00023180"/>
    </source>
</evidence>
<protein>
    <submittedName>
        <fullName evidence="4">Peroxidase family protein</fullName>
    </submittedName>
</protein>
<dbReference type="PANTHER" id="PTHR11475">
    <property type="entry name" value="OXIDASE/PEROXIDASE"/>
    <property type="match status" value="1"/>
</dbReference>
<dbReference type="Gene3D" id="1.10.640.10">
    <property type="entry name" value="Haem peroxidase domain superfamily, animal type"/>
    <property type="match status" value="1"/>
</dbReference>
<evidence type="ECO:0000256" key="2">
    <source>
        <dbReference type="ARBA" id="ARBA00022525"/>
    </source>
</evidence>
<evidence type="ECO:0000256" key="1">
    <source>
        <dbReference type="ARBA" id="ARBA00004613"/>
    </source>
</evidence>
<dbReference type="InterPro" id="IPR010255">
    <property type="entry name" value="Haem_peroxidase_sf"/>
</dbReference>
<dbReference type="SUPFAM" id="SSF51120">
    <property type="entry name" value="beta-Roll"/>
    <property type="match status" value="3"/>
</dbReference>
<dbReference type="InterPro" id="IPR019791">
    <property type="entry name" value="Haem_peroxidase_animal"/>
</dbReference>
<keyword evidence="2" id="KW-0964">Secreted</keyword>
<gene>
    <name evidence="4" type="ORF">ACFPOC_16785</name>
</gene>
<dbReference type="Gene3D" id="2.150.10.10">
    <property type="entry name" value="Serralysin-like metalloprotease, C-terminal"/>
    <property type="match status" value="5"/>
</dbReference>
<evidence type="ECO:0000313" key="5">
    <source>
        <dbReference type="Proteomes" id="UP001596056"/>
    </source>
</evidence>
<dbReference type="InterPro" id="IPR018511">
    <property type="entry name" value="Hemolysin-typ_Ca-bd_CS"/>
</dbReference>
<keyword evidence="4" id="KW-0560">Oxidoreductase</keyword>
<dbReference type="GO" id="GO:0004601">
    <property type="term" value="F:peroxidase activity"/>
    <property type="evidence" value="ECO:0007669"/>
    <property type="project" value="UniProtKB-KW"/>
</dbReference>
<dbReference type="Pfam" id="PF00353">
    <property type="entry name" value="HemolysinCabind"/>
    <property type="match status" value="7"/>
</dbReference>
<dbReference type="PRINTS" id="PR00313">
    <property type="entry name" value="CABNDNGRPT"/>
</dbReference>
<dbReference type="InterPro" id="IPR001343">
    <property type="entry name" value="Hemolysn_Ca-bd"/>
</dbReference>
<accession>A0ABW0SGG1</accession>